<dbReference type="SUPFAM" id="SSF53474">
    <property type="entry name" value="alpha/beta-Hydrolases"/>
    <property type="match status" value="1"/>
</dbReference>
<dbReference type="InterPro" id="IPR029058">
    <property type="entry name" value="AB_hydrolase_fold"/>
</dbReference>
<evidence type="ECO:0000313" key="4">
    <source>
        <dbReference type="Proteomes" id="UP000462621"/>
    </source>
</evidence>
<dbReference type="Gene3D" id="3.40.50.1820">
    <property type="entry name" value="alpha/beta hydrolase"/>
    <property type="match status" value="1"/>
</dbReference>
<dbReference type="PROSITE" id="PS51257">
    <property type="entry name" value="PROKAR_LIPOPROTEIN"/>
    <property type="match status" value="1"/>
</dbReference>
<comment type="caution">
    <text evidence="3">The sequence shown here is derived from an EMBL/GenBank/DDBJ whole genome shotgun (WGS) entry which is preliminary data.</text>
</comment>
<evidence type="ECO:0000313" key="3">
    <source>
        <dbReference type="EMBL" id="MZI95875.1"/>
    </source>
</evidence>
<dbReference type="RefSeq" id="WP_161158371.1">
    <property type="nucleotide sequence ID" value="NZ_WEKT01000076.1"/>
</dbReference>
<reference evidence="3 4" key="1">
    <citation type="submission" date="2019-10" db="EMBL/GenBank/DDBJ databases">
        <title>Vibrio sp. nov. isolated from a shrimp pond.</title>
        <authorList>
            <person name="Gomez-Gil B."/>
            <person name="Enciso-Ibarra J."/>
            <person name="Enciso-Ibarra K."/>
            <person name="Bolan-Mejia C."/>
        </authorList>
    </citation>
    <scope>NUCLEOTIDE SEQUENCE [LARGE SCALE GENOMIC DNA]</scope>
    <source>
        <strain evidence="3 4">CAIM 722</strain>
    </source>
</reference>
<organism evidence="3 4">
    <name type="scientific">Vibrio eleionomae</name>
    <dbReference type="NCBI Taxonomy" id="2653505"/>
    <lineage>
        <taxon>Bacteria</taxon>
        <taxon>Pseudomonadati</taxon>
        <taxon>Pseudomonadota</taxon>
        <taxon>Gammaproteobacteria</taxon>
        <taxon>Vibrionales</taxon>
        <taxon>Vibrionaceae</taxon>
        <taxon>Vibrio</taxon>
    </lineage>
</organism>
<dbReference type="Pfam" id="PF20434">
    <property type="entry name" value="BD-FAE"/>
    <property type="match status" value="1"/>
</dbReference>
<dbReference type="Proteomes" id="UP000462621">
    <property type="component" value="Unassembled WGS sequence"/>
</dbReference>
<name>A0A7X4RWY4_9VIBR</name>
<dbReference type="EMBL" id="WEKT01000076">
    <property type="protein sequence ID" value="MZI95875.1"/>
    <property type="molecule type" value="Genomic_DNA"/>
</dbReference>
<feature type="domain" description="BD-FAE-like" evidence="2">
    <location>
        <begin position="49"/>
        <end position="234"/>
    </location>
</feature>
<sequence length="279" mass="31052">MRAIFIVMSVLMLSACTKVGLQLANLPAKFSDNRIIKNIVFDDASKQKLDVYIPAKQESSPYPVIVFFYGGRWESGSKDMYAFLGNKLANKGFVTVIADYRKYPQVRFPVFVQDGAKALAWVDDHIQEYGGDRNKIVVAGHSAGAHIGALLTADERYLEALGKHHSVITAFVGLAGPYDFVPKADDLKAIFAPPEQYSQMQVTTFIDGREPPMLLLWGDKDKEVGRQNLDALVKKCRQKGVVVESKIYSGVGHVDILANQMWFYPGKATALNDMTEFIH</sequence>
<keyword evidence="4" id="KW-1185">Reference proteome</keyword>
<keyword evidence="1 3" id="KW-0378">Hydrolase</keyword>
<dbReference type="PANTHER" id="PTHR48081">
    <property type="entry name" value="AB HYDROLASE SUPERFAMILY PROTEIN C4A8.06C"/>
    <property type="match status" value="1"/>
</dbReference>
<dbReference type="InterPro" id="IPR050300">
    <property type="entry name" value="GDXG_lipolytic_enzyme"/>
</dbReference>
<dbReference type="InterPro" id="IPR049492">
    <property type="entry name" value="BD-FAE-like_dom"/>
</dbReference>
<proteinExistence type="predicted"/>
<evidence type="ECO:0000259" key="2">
    <source>
        <dbReference type="Pfam" id="PF20434"/>
    </source>
</evidence>
<dbReference type="AlphaFoldDB" id="A0A7X4RWY4"/>
<dbReference type="PANTHER" id="PTHR48081:SF9">
    <property type="entry name" value="CARBOXYLESTERASE"/>
    <property type="match status" value="1"/>
</dbReference>
<protein>
    <submittedName>
        <fullName evidence="3">Alpha/beta hydrolase fold domain-containing protein</fullName>
    </submittedName>
</protein>
<evidence type="ECO:0000256" key="1">
    <source>
        <dbReference type="ARBA" id="ARBA00022801"/>
    </source>
</evidence>
<accession>A0A7X4RWY4</accession>
<gene>
    <name evidence="3" type="ORF">F9817_22065</name>
</gene>
<dbReference type="GO" id="GO:0016787">
    <property type="term" value="F:hydrolase activity"/>
    <property type="evidence" value="ECO:0007669"/>
    <property type="project" value="UniProtKB-KW"/>
</dbReference>